<keyword evidence="2" id="KW-0472">Membrane</keyword>
<dbReference type="OrthoDB" id="2538110at2759"/>
<evidence type="ECO:0000313" key="3">
    <source>
        <dbReference type="EMBL" id="KLO11831.1"/>
    </source>
</evidence>
<gene>
    <name evidence="3" type="ORF">SCHPADRAFT_905698</name>
</gene>
<keyword evidence="2" id="KW-1133">Transmembrane helix</keyword>
<dbReference type="EMBL" id="KQ085991">
    <property type="protein sequence ID" value="KLO11831.1"/>
    <property type="molecule type" value="Genomic_DNA"/>
</dbReference>
<dbReference type="InParanoid" id="A0A0H2S4F1"/>
<proteinExistence type="predicted"/>
<feature type="transmembrane region" description="Helical" evidence="2">
    <location>
        <begin position="61"/>
        <end position="79"/>
    </location>
</feature>
<dbReference type="Proteomes" id="UP000053477">
    <property type="component" value="Unassembled WGS sequence"/>
</dbReference>
<name>A0A0H2S4F1_9AGAM</name>
<reference evidence="3 4" key="1">
    <citation type="submission" date="2015-04" db="EMBL/GenBank/DDBJ databases">
        <title>Complete genome sequence of Schizopora paradoxa KUC8140, a cosmopolitan wood degrader in East Asia.</title>
        <authorList>
            <consortium name="DOE Joint Genome Institute"/>
            <person name="Min B."/>
            <person name="Park H."/>
            <person name="Jang Y."/>
            <person name="Kim J.-J."/>
            <person name="Kim K.H."/>
            <person name="Pangilinan J."/>
            <person name="Lipzen A."/>
            <person name="Riley R."/>
            <person name="Grigoriev I.V."/>
            <person name="Spatafora J.W."/>
            <person name="Choi I.-G."/>
        </authorList>
    </citation>
    <scope>NUCLEOTIDE SEQUENCE [LARGE SCALE GENOMIC DNA]</scope>
    <source>
        <strain evidence="3 4">KUC8140</strain>
    </source>
</reference>
<protein>
    <submittedName>
        <fullName evidence="3">Uncharacterized protein</fullName>
    </submittedName>
</protein>
<keyword evidence="4" id="KW-1185">Reference proteome</keyword>
<accession>A0A0H2S4F1</accession>
<evidence type="ECO:0000313" key="4">
    <source>
        <dbReference type="Proteomes" id="UP000053477"/>
    </source>
</evidence>
<evidence type="ECO:0000256" key="1">
    <source>
        <dbReference type="SAM" id="MobiDB-lite"/>
    </source>
</evidence>
<keyword evidence="2" id="KW-0812">Transmembrane</keyword>
<organism evidence="3 4">
    <name type="scientific">Schizopora paradoxa</name>
    <dbReference type="NCBI Taxonomy" id="27342"/>
    <lineage>
        <taxon>Eukaryota</taxon>
        <taxon>Fungi</taxon>
        <taxon>Dikarya</taxon>
        <taxon>Basidiomycota</taxon>
        <taxon>Agaricomycotina</taxon>
        <taxon>Agaricomycetes</taxon>
        <taxon>Hymenochaetales</taxon>
        <taxon>Schizoporaceae</taxon>
        <taxon>Schizopora</taxon>
    </lineage>
</organism>
<dbReference type="AlphaFoldDB" id="A0A0H2S4F1"/>
<feature type="region of interest" description="Disordered" evidence="1">
    <location>
        <begin position="1"/>
        <end position="21"/>
    </location>
</feature>
<evidence type="ECO:0000256" key="2">
    <source>
        <dbReference type="SAM" id="Phobius"/>
    </source>
</evidence>
<sequence length="90" mass="10374">MSRFGYERVPTSPNLADEEHDLHADLDSEERNVATERVHPAIRAAMNAPRDPRFDLPTPPTWQRAGLLVFILLLLWLLYRLRMSGLPPLE</sequence>